<evidence type="ECO:0000256" key="3">
    <source>
        <dbReference type="ARBA" id="ARBA00023274"/>
    </source>
</evidence>
<evidence type="ECO:0000313" key="5">
    <source>
        <dbReference type="Proteomes" id="UP000291000"/>
    </source>
</evidence>
<dbReference type="GO" id="GO:0003735">
    <property type="term" value="F:structural constituent of ribosome"/>
    <property type="evidence" value="ECO:0007669"/>
    <property type="project" value="InterPro"/>
</dbReference>
<proteinExistence type="inferred from homology"/>
<keyword evidence="5" id="KW-1185">Reference proteome</keyword>
<dbReference type="EMBL" id="LWLT01000014">
    <property type="status" value="NOT_ANNOTATED_CDS"/>
    <property type="molecule type" value="Genomic_DNA"/>
</dbReference>
<reference evidence="4" key="3">
    <citation type="submission" date="2025-09" db="UniProtKB">
        <authorList>
            <consortium name="Ensembl"/>
        </authorList>
    </citation>
    <scope>IDENTIFICATION</scope>
</reference>
<dbReference type="Proteomes" id="UP000291000">
    <property type="component" value="Chromosome 13"/>
</dbReference>
<sequence>MAPAKKGSEKGQPTINRVVTSEYRIHEVGFKKPVPWALKEVQKFAMKEMGTPDVHIYTRLNKDIWVKDIRDVPYQICLYMLVTHMPFATFRNLQTVSMVEI</sequence>
<dbReference type="OMA" id="SEYRIHE"/>
<accession>A0A452E3R8</accession>
<organism evidence="4 5">
    <name type="scientific">Capra hircus</name>
    <name type="common">Goat</name>
    <dbReference type="NCBI Taxonomy" id="9925"/>
    <lineage>
        <taxon>Eukaryota</taxon>
        <taxon>Metazoa</taxon>
        <taxon>Chordata</taxon>
        <taxon>Craniata</taxon>
        <taxon>Vertebrata</taxon>
        <taxon>Euteleostomi</taxon>
        <taxon>Mammalia</taxon>
        <taxon>Eutheria</taxon>
        <taxon>Laurasiatheria</taxon>
        <taxon>Artiodactyla</taxon>
        <taxon>Ruminantia</taxon>
        <taxon>Pecora</taxon>
        <taxon>Bovidae</taxon>
        <taxon>Caprinae</taxon>
        <taxon>Capra</taxon>
    </lineage>
</organism>
<dbReference type="AlphaFoldDB" id="A0A452E3R8"/>
<dbReference type="PANTHER" id="PTHR10956:SF0">
    <property type="entry name" value="60S RIBOSOMAL PROTEIN L31"/>
    <property type="match status" value="1"/>
</dbReference>
<dbReference type="Gene3D" id="3.10.440.10">
    <property type="match status" value="1"/>
</dbReference>
<dbReference type="GO" id="GO:0022625">
    <property type="term" value="C:cytosolic large ribosomal subunit"/>
    <property type="evidence" value="ECO:0007669"/>
    <property type="project" value="TreeGrafter"/>
</dbReference>
<reference evidence="4" key="2">
    <citation type="submission" date="2025-08" db="UniProtKB">
        <authorList>
            <consortium name="Ensembl"/>
        </authorList>
    </citation>
    <scope>IDENTIFICATION</scope>
</reference>
<dbReference type="SUPFAM" id="SSF54575">
    <property type="entry name" value="Ribosomal protein L31e"/>
    <property type="match status" value="1"/>
</dbReference>
<protein>
    <submittedName>
        <fullName evidence="4">Uncharacterized protein</fullName>
    </submittedName>
</protein>
<dbReference type="Ensembl" id="ENSCHIT00000014381.1">
    <property type="protein sequence ID" value="ENSCHIP00000006650.1"/>
    <property type="gene ID" value="ENSCHIG00000010411.1"/>
</dbReference>
<dbReference type="GeneTree" id="ENSGT00950000183030"/>
<keyword evidence="3" id="KW-0687">Ribonucleoprotein</keyword>
<evidence type="ECO:0000256" key="2">
    <source>
        <dbReference type="ARBA" id="ARBA00022980"/>
    </source>
</evidence>
<dbReference type="Pfam" id="PF01198">
    <property type="entry name" value="Ribosomal_L31e"/>
    <property type="match status" value="1"/>
</dbReference>
<evidence type="ECO:0000313" key="4">
    <source>
        <dbReference type="Ensembl" id="ENSCHIP00000006650.1"/>
    </source>
</evidence>
<dbReference type="STRING" id="9925.ENSCHIP00000006650"/>
<evidence type="ECO:0000256" key="1">
    <source>
        <dbReference type="ARBA" id="ARBA00010808"/>
    </source>
</evidence>
<name>A0A452E3R8_CAPHI</name>
<reference evidence="4 5" key="1">
    <citation type="submission" date="2016-04" db="EMBL/GenBank/DDBJ databases">
        <title>Polished mammalian reference genomes with single-molecule sequencing and chromosome conformation capture applied to the Capra hircus genome.</title>
        <authorList>
            <person name="Bickhart D.M."/>
            <person name="Koren S."/>
            <person name="Rosen B."/>
            <person name="Hastie A."/>
            <person name="Liachko I."/>
            <person name="Sullivan S.T."/>
            <person name="Burton J."/>
            <person name="Sayre B.L."/>
            <person name="Huson H.J."/>
            <person name="Lee J."/>
            <person name="Lam E."/>
            <person name="Kelley C.M."/>
            <person name="Hutchison J.L."/>
            <person name="Zhou Y."/>
            <person name="Sun J."/>
            <person name="Crisa A."/>
            <person name="Schwartz J.C."/>
            <person name="Hammond J.A."/>
            <person name="Schroeder S.G."/>
            <person name="Liu G.E."/>
            <person name="Dunham M."/>
            <person name="Shendure J."/>
            <person name="Sonstegard T.S."/>
            <person name="Phillippy A.M."/>
            <person name="Van Tassell C.P."/>
            <person name="Smith T.P."/>
        </authorList>
    </citation>
    <scope>NUCLEOTIDE SEQUENCE [LARGE SCALE GENOMIC DNA]</scope>
</reference>
<keyword evidence="2" id="KW-0689">Ribosomal protein</keyword>
<dbReference type="PANTHER" id="PTHR10956">
    <property type="entry name" value="60S RIBOSOMAL PROTEIN L31"/>
    <property type="match status" value="1"/>
</dbReference>
<dbReference type="GO" id="GO:0002181">
    <property type="term" value="P:cytoplasmic translation"/>
    <property type="evidence" value="ECO:0007669"/>
    <property type="project" value="TreeGrafter"/>
</dbReference>
<comment type="similarity">
    <text evidence="1">Belongs to the eukaryotic ribosomal protein eL31 family.</text>
</comment>
<dbReference type="SMART" id="SM01380">
    <property type="entry name" value="Ribosomal_L31e"/>
    <property type="match status" value="1"/>
</dbReference>
<dbReference type="InterPro" id="IPR000054">
    <property type="entry name" value="Ribosomal_eL31"/>
</dbReference>
<dbReference type="InterPro" id="IPR023621">
    <property type="entry name" value="Ribosomal_eL31_dom_sf"/>
</dbReference>